<dbReference type="Proteomes" id="UP000236726">
    <property type="component" value="Unassembled WGS sequence"/>
</dbReference>
<evidence type="ECO:0000313" key="1">
    <source>
        <dbReference type="EMBL" id="SEF91406.1"/>
    </source>
</evidence>
<keyword evidence="2" id="KW-1185">Reference proteome</keyword>
<dbReference type="EMBL" id="FNUL01000012">
    <property type="protein sequence ID" value="SEF91406.1"/>
    <property type="molecule type" value="Genomic_DNA"/>
</dbReference>
<sequence length="71" mass="8521">MNKRRLKVLKMTRIFQFFTQTRFLSPSEVSYFISEYVSGNDVPINTLVSRSDIPMIYWQSIERLKEIINED</sequence>
<gene>
    <name evidence="1" type="ORF">SAMN05216537_112133</name>
</gene>
<reference evidence="1 2" key="1">
    <citation type="submission" date="2016-10" db="EMBL/GenBank/DDBJ databases">
        <authorList>
            <person name="de Groot N.N."/>
        </authorList>
    </citation>
    <scope>NUCLEOTIDE SEQUENCE [LARGE SCALE GENOMIC DNA]</scope>
    <source>
        <strain evidence="1 2">D15d</strain>
    </source>
</reference>
<dbReference type="RefSeq" id="WP_103953179.1">
    <property type="nucleotide sequence ID" value="NZ_FNUL01000012.1"/>
</dbReference>
<proteinExistence type="predicted"/>
<accession>A0A1H5VWP6</accession>
<evidence type="ECO:0000313" key="2">
    <source>
        <dbReference type="Proteomes" id="UP000236726"/>
    </source>
</evidence>
<organism evidence="1 2">
    <name type="scientific">Lachnospira multipara</name>
    <dbReference type="NCBI Taxonomy" id="28051"/>
    <lineage>
        <taxon>Bacteria</taxon>
        <taxon>Bacillati</taxon>
        <taxon>Bacillota</taxon>
        <taxon>Clostridia</taxon>
        <taxon>Lachnospirales</taxon>
        <taxon>Lachnospiraceae</taxon>
        <taxon>Lachnospira</taxon>
    </lineage>
</organism>
<name>A0A1H5VWP6_9FIRM</name>
<dbReference type="AlphaFoldDB" id="A0A1H5VWP6"/>
<protein>
    <submittedName>
        <fullName evidence="1">Uncharacterized protein</fullName>
    </submittedName>
</protein>